<comment type="caution">
    <text evidence="2">The sequence shown here is derived from an EMBL/GenBank/DDBJ whole genome shotgun (WGS) entry which is preliminary data.</text>
</comment>
<dbReference type="Pfam" id="PF07889">
    <property type="entry name" value="DUF1664"/>
    <property type="match status" value="1"/>
</dbReference>
<sequence>MATTLAQHAGKFFLLAGAGYTTTFLINNGKLSVVLGELRSSVMGIEKRGEQSDDYSDPVVAQVRRLAMEVRQLASARQITVFNRDSEVKLTSLLAPAAALGAFGYGYMWWKGISCKDLLWVTKHNMAAAVENLSKHLESVSSALSEAKQKLTERIKKLGVGIEEQKKVWGDIQASVEATDDTLSDAKYNLDKLHALIFGLDGRLDSLEEKQDFMIEGVNFVAEKLGGKNIQMPDDLLIESSWNEQFKLISNSRNLLPYFETPSIKVPFFF</sequence>
<protein>
    <recommendedName>
        <fullName evidence="1">DUF1664 domain-containing protein</fullName>
    </recommendedName>
</protein>
<organism evidence="2 3">
    <name type="scientific">Rubroshorea leprosula</name>
    <dbReference type="NCBI Taxonomy" id="152421"/>
    <lineage>
        <taxon>Eukaryota</taxon>
        <taxon>Viridiplantae</taxon>
        <taxon>Streptophyta</taxon>
        <taxon>Embryophyta</taxon>
        <taxon>Tracheophyta</taxon>
        <taxon>Spermatophyta</taxon>
        <taxon>Magnoliopsida</taxon>
        <taxon>eudicotyledons</taxon>
        <taxon>Gunneridae</taxon>
        <taxon>Pentapetalae</taxon>
        <taxon>rosids</taxon>
        <taxon>malvids</taxon>
        <taxon>Malvales</taxon>
        <taxon>Dipterocarpaceae</taxon>
        <taxon>Rubroshorea</taxon>
    </lineage>
</organism>
<evidence type="ECO:0000313" key="2">
    <source>
        <dbReference type="EMBL" id="GKV25850.1"/>
    </source>
</evidence>
<evidence type="ECO:0000259" key="1">
    <source>
        <dbReference type="Pfam" id="PF07889"/>
    </source>
</evidence>
<gene>
    <name evidence="2" type="ORF">SLEP1_g35232</name>
</gene>
<dbReference type="InterPro" id="IPR012458">
    <property type="entry name" value="DUF1664"/>
</dbReference>
<dbReference type="EMBL" id="BPVZ01000070">
    <property type="protein sequence ID" value="GKV25850.1"/>
    <property type="molecule type" value="Genomic_DNA"/>
</dbReference>
<proteinExistence type="predicted"/>
<dbReference type="Proteomes" id="UP001054252">
    <property type="component" value="Unassembled WGS sequence"/>
</dbReference>
<name>A0AAV5KMX8_9ROSI</name>
<evidence type="ECO:0000313" key="3">
    <source>
        <dbReference type="Proteomes" id="UP001054252"/>
    </source>
</evidence>
<dbReference type="PANTHER" id="PTHR46667">
    <property type="entry name" value="OS05G0182700 PROTEIN"/>
    <property type="match status" value="1"/>
</dbReference>
<keyword evidence="3" id="KW-1185">Reference proteome</keyword>
<dbReference type="AlphaFoldDB" id="A0AAV5KMX8"/>
<reference evidence="2 3" key="1">
    <citation type="journal article" date="2021" name="Commun. Biol.">
        <title>The genome of Shorea leprosula (Dipterocarpaceae) highlights the ecological relevance of drought in aseasonal tropical rainforests.</title>
        <authorList>
            <person name="Ng K.K.S."/>
            <person name="Kobayashi M.J."/>
            <person name="Fawcett J.A."/>
            <person name="Hatakeyama M."/>
            <person name="Paape T."/>
            <person name="Ng C.H."/>
            <person name="Ang C.C."/>
            <person name="Tnah L.H."/>
            <person name="Lee C.T."/>
            <person name="Nishiyama T."/>
            <person name="Sese J."/>
            <person name="O'Brien M.J."/>
            <person name="Copetti D."/>
            <person name="Mohd Noor M.I."/>
            <person name="Ong R.C."/>
            <person name="Putra M."/>
            <person name="Sireger I.Z."/>
            <person name="Indrioko S."/>
            <person name="Kosugi Y."/>
            <person name="Izuno A."/>
            <person name="Isagi Y."/>
            <person name="Lee S.L."/>
            <person name="Shimizu K.K."/>
        </authorList>
    </citation>
    <scope>NUCLEOTIDE SEQUENCE [LARGE SCALE GENOMIC DNA]</scope>
    <source>
        <strain evidence="2">214</strain>
    </source>
</reference>
<accession>A0AAV5KMX8</accession>
<dbReference type="PANTHER" id="PTHR46667:SF6">
    <property type="entry name" value="OS01G0185100 PROTEIN"/>
    <property type="match status" value="1"/>
</dbReference>
<feature type="domain" description="DUF1664" evidence="1">
    <location>
        <begin position="90"/>
        <end position="211"/>
    </location>
</feature>